<dbReference type="PANTHER" id="PTHR42977:SF1">
    <property type="entry name" value="BLR6576 PROTEIN"/>
    <property type="match status" value="1"/>
</dbReference>
<name>A0A0A0D1Z8_9PROT</name>
<dbReference type="AlphaFoldDB" id="A0A0A0D1Z8"/>
<dbReference type="Gene3D" id="3.40.50.1820">
    <property type="entry name" value="alpha/beta hydrolase"/>
    <property type="match status" value="1"/>
</dbReference>
<sequence>MTRPSPDPATGADRTVRHRHITIDGIRIFTREAGREDAPVLLLPHGYPCSSYQFRNLLPALADRWRLVAPDFPGFGLSDTPEGFAYDFDGYAGLLERVADTLGLGRFALYLHDYGSQIGLRLAIRRPERVAALIVQNGDIYEDALGPKYAFLTDYFANPTAEGRARLVAAVSEEGFRDEFLNDVRGDLAQRIPPDLWKLHWPLMDTPGRRAIAVGLMEGLKENLGWFPRYQAYLREHRPPTLIAWGPQDGYMPEDSAKAWLRDLPEAELHLLDGGHWALETNLDEIVALMRGFLGRVHSR</sequence>
<dbReference type="InterPro" id="IPR000073">
    <property type="entry name" value="AB_hydrolase_1"/>
</dbReference>
<feature type="domain" description="AB hydrolase-1" evidence="1">
    <location>
        <begin position="39"/>
        <end position="282"/>
    </location>
</feature>
<dbReference type="OrthoDB" id="9808398at2"/>
<dbReference type="Proteomes" id="UP000029995">
    <property type="component" value="Unassembled WGS sequence"/>
</dbReference>
<dbReference type="InterPro" id="IPR051340">
    <property type="entry name" value="Haloalkane_dehalogenase"/>
</dbReference>
<dbReference type="EMBL" id="JANX01000420">
    <property type="protein sequence ID" value="KGM31878.1"/>
    <property type="molecule type" value="Genomic_DNA"/>
</dbReference>
<organism evidence="2 3">
    <name type="scientific">Inquilinus limosus MP06</name>
    <dbReference type="NCBI Taxonomy" id="1398085"/>
    <lineage>
        <taxon>Bacteria</taxon>
        <taxon>Pseudomonadati</taxon>
        <taxon>Pseudomonadota</taxon>
        <taxon>Alphaproteobacteria</taxon>
        <taxon>Rhodospirillales</taxon>
        <taxon>Rhodospirillaceae</taxon>
        <taxon>Inquilinus</taxon>
    </lineage>
</organism>
<dbReference type="InterPro" id="IPR000639">
    <property type="entry name" value="Epox_hydrolase-like"/>
</dbReference>
<dbReference type="InterPro" id="IPR029058">
    <property type="entry name" value="AB_hydrolase_fold"/>
</dbReference>
<dbReference type="RefSeq" id="WP_034844810.1">
    <property type="nucleotide sequence ID" value="NZ_JANX01000420.1"/>
</dbReference>
<gene>
    <name evidence="2" type="ORF">P409_24640</name>
</gene>
<evidence type="ECO:0000313" key="3">
    <source>
        <dbReference type="Proteomes" id="UP000029995"/>
    </source>
</evidence>
<protein>
    <submittedName>
        <fullName evidence="2">Hydrolase</fullName>
    </submittedName>
</protein>
<dbReference type="PANTHER" id="PTHR42977">
    <property type="entry name" value="HYDROLASE-RELATED"/>
    <property type="match status" value="1"/>
</dbReference>
<evidence type="ECO:0000259" key="1">
    <source>
        <dbReference type="Pfam" id="PF00561"/>
    </source>
</evidence>
<comment type="caution">
    <text evidence="2">The sequence shown here is derived from an EMBL/GenBank/DDBJ whole genome shotgun (WGS) entry which is preliminary data.</text>
</comment>
<dbReference type="PRINTS" id="PR00111">
    <property type="entry name" value="ABHYDROLASE"/>
</dbReference>
<proteinExistence type="predicted"/>
<evidence type="ECO:0000313" key="2">
    <source>
        <dbReference type="EMBL" id="KGM31878.1"/>
    </source>
</evidence>
<reference evidence="2 3" key="1">
    <citation type="submission" date="2014-01" db="EMBL/GenBank/DDBJ databases">
        <title>Genome sequence determination for a cystic fibrosis isolate, Inquilinus limosus.</title>
        <authorList>
            <person name="Pino M."/>
            <person name="Di Conza J."/>
            <person name="Gutkind G."/>
        </authorList>
    </citation>
    <scope>NUCLEOTIDE SEQUENCE [LARGE SCALE GENOMIC DNA]</scope>
    <source>
        <strain evidence="2 3">MP06</strain>
    </source>
</reference>
<dbReference type="PRINTS" id="PR00412">
    <property type="entry name" value="EPOXHYDRLASE"/>
</dbReference>
<dbReference type="Pfam" id="PF00561">
    <property type="entry name" value="Abhydrolase_1"/>
    <property type="match status" value="1"/>
</dbReference>
<dbReference type="SUPFAM" id="SSF53474">
    <property type="entry name" value="alpha/beta-Hydrolases"/>
    <property type="match status" value="1"/>
</dbReference>
<keyword evidence="2" id="KW-0378">Hydrolase</keyword>
<dbReference type="GO" id="GO:0004301">
    <property type="term" value="F:epoxide hydrolase activity"/>
    <property type="evidence" value="ECO:0007669"/>
    <property type="project" value="TreeGrafter"/>
</dbReference>
<accession>A0A0A0D1Z8</accession>